<feature type="short sequence motif" description="HGGXW" evidence="3">
    <location>
        <begin position="49"/>
        <end position="53"/>
    </location>
</feature>
<dbReference type="ESTHER" id="cordf-a0a179icr5">
    <property type="family name" value="Kynurenine-formamidase"/>
</dbReference>
<keyword evidence="2 3" id="KW-0823">Tryptophan catabolism</keyword>
<feature type="active site" description="Nucleophile" evidence="3">
    <location>
        <position position="144"/>
    </location>
</feature>
<dbReference type="InterPro" id="IPR027519">
    <property type="entry name" value="KFase_ver/fungi-typ"/>
</dbReference>
<feature type="active site" evidence="3">
    <location>
        <position position="246"/>
    </location>
</feature>
<dbReference type="GO" id="GO:0004061">
    <property type="term" value="F:arylformamidase activity"/>
    <property type="evidence" value="ECO:0007669"/>
    <property type="project" value="UniProtKB-UniRule"/>
</dbReference>
<keyword evidence="5" id="KW-1185">Reference proteome</keyword>
<sequence length="307" mass="34026">MSSEASEQMRHLKFVQHQYRDHDLQRLGVWKRPACVDSLSSKYWVVFIHGGAWRDPRNTFEDFAPCVEYMQSSADPALSSICGFVSIDHRLSPHPEFPQDPAATTRHALRHARHPDHIADVYSALAFVQREYDIEGNYILVGHSSRAPIACQLLIGHAALHGHVTDTLLHLPAAIVGIYGIYDLGGLNDRYGDDYAGFLEGAFGTDRKVWQQISPSCFPGDLKAAGKTARRSGRALYTILAGSPDDTLLDSAEVEVMKAKLTKDAVEVESMNLVGDHDFVWKEASQVARLVSQCVKTLEAQQPDTGK</sequence>
<dbReference type="PANTHER" id="PTHR48081:SF33">
    <property type="entry name" value="KYNURENINE FORMAMIDASE"/>
    <property type="match status" value="1"/>
</dbReference>
<dbReference type="PANTHER" id="PTHR48081">
    <property type="entry name" value="AB HYDROLASE SUPERFAMILY PROTEIN C4A8.06C"/>
    <property type="match status" value="1"/>
</dbReference>
<organism evidence="4 5">
    <name type="scientific">Cordyceps confragosa</name>
    <name type="common">Lecanicillium lecanii</name>
    <dbReference type="NCBI Taxonomy" id="2714763"/>
    <lineage>
        <taxon>Eukaryota</taxon>
        <taxon>Fungi</taxon>
        <taxon>Dikarya</taxon>
        <taxon>Ascomycota</taxon>
        <taxon>Pezizomycotina</taxon>
        <taxon>Sordariomycetes</taxon>
        <taxon>Hypocreomycetidae</taxon>
        <taxon>Hypocreales</taxon>
        <taxon>Cordycipitaceae</taxon>
        <taxon>Akanthomyces</taxon>
    </lineage>
</organism>
<comment type="catalytic activity">
    <reaction evidence="3">
        <text>N-formyl-L-kynurenine + H2O = L-kynurenine + formate + H(+)</text>
        <dbReference type="Rhea" id="RHEA:13009"/>
        <dbReference type="ChEBI" id="CHEBI:15377"/>
        <dbReference type="ChEBI" id="CHEBI:15378"/>
        <dbReference type="ChEBI" id="CHEBI:15740"/>
        <dbReference type="ChEBI" id="CHEBI:57959"/>
        <dbReference type="ChEBI" id="CHEBI:58629"/>
        <dbReference type="EC" id="3.5.1.9"/>
    </reaction>
</comment>
<dbReference type="SUPFAM" id="SSF53474">
    <property type="entry name" value="alpha/beta-Hydrolases"/>
    <property type="match status" value="1"/>
</dbReference>
<dbReference type="OrthoDB" id="420264at2759"/>
<dbReference type="Proteomes" id="UP000243081">
    <property type="component" value="Unassembled WGS sequence"/>
</dbReference>
<comment type="function">
    <text evidence="3">Catalyzes the hydrolysis of N-formyl-L-kynurenine to L-kynurenine, the second step in the kynurenine pathway of tryptophan degradation. Kynurenine may be further oxidized to nicotinic acid, NAD(H) and NADP(H). Required for elimination of toxic metabolites.</text>
</comment>
<comment type="similarity">
    <text evidence="3">Belongs to the kynurenine formamidase family.</text>
</comment>
<dbReference type="OMA" id="HSCGGHM"/>
<proteinExistence type="inferred from homology"/>
<dbReference type="AlphaFoldDB" id="A0A179ICR5"/>
<evidence type="ECO:0000256" key="3">
    <source>
        <dbReference type="HAMAP-Rule" id="MF_03014"/>
    </source>
</evidence>
<dbReference type="HAMAP" id="MF_03014">
    <property type="entry name" value="KFase"/>
    <property type="match status" value="1"/>
</dbReference>
<comment type="subunit">
    <text evidence="3">Homodimer.</text>
</comment>
<evidence type="ECO:0000256" key="1">
    <source>
        <dbReference type="ARBA" id="ARBA00022801"/>
    </source>
</evidence>
<dbReference type="EC" id="3.5.1.9" evidence="3"/>
<dbReference type="InterPro" id="IPR050300">
    <property type="entry name" value="GDXG_lipolytic_enzyme"/>
</dbReference>
<dbReference type="Gene3D" id="3.40.50.1820">
    <property type="entry name" value="alpha/beta hydrolase"/>
    <property type="match status" value="1"/>
</dbReference>
<accession>A0A179ICR5</accession>
<comment type="pathway">
    <text evidence="3">Amino-acid degradation; L-tryptophan degradation via kynurenine pathway; L-kynurenine from L-tryptophan: step 2/2.</text>
</comment>
<dbReference type="GO" id="GO:0034354">
    <property type="term" value="P:'de novo' NAD+ biosynthetic process from L-tryptophan"/>
    <property type="evidence" value="ECO:0007669"/>
    <property type="project" value="UniProtKB-UniRule"/>
</dbReference>
<comment type="domain">
    <text evidence="3">The main chain amide nitrogen atoms of the second glycine and its adjacent residue in the HGGXW motif define the oxyanion hole, and stabilize the oxyanion that forms during the nucleophilic attack by the catalytic serine during substrate cleavage.</text>
</comment>
<dbReference type="GO" id="GO:0019441">
    <property type="term" value="P:L-tryptophan catabolic process to kynurenine"/>
    <property type="evidence" value="ECO:0007669"/>
    <property type="project" value="UniProtKB-UniRule"/>
</dbReference>
<evidence type="ECO:0000313" key="5">
    <source>
        <dbReference type="Proteomes" id="UP000243081"/>
    </source>
</evidence>
<feature type="active site" evidence="3">
    <location>
        <position position="277"/>
    </location>
</feature>
<dbReference type="EMBL" id="LUKN01001855">
    <property type="protein sequence ID" value="OAR00085.1"/>
    <property type="molecule type" value="Genomic_DNA"/>
</dbReference>
<keyword evidence="1 3" id="KW-0378">Hydrolase</keyword>
<gene>
    <name evidence="4" type="ORF">LLEC1_01083</name>
</gene>
<reference evidence="4 5" key="1">
    <citation type="submission" date="2016-03" db="EMBL/GenBank/DDBJ databases">
        <title>Fine-scale spatial genetic structure of a fungal parasite of coffee scale insects.</title>
        <authorList>
            <person name="Jackson D."/>
            <person name="Zemenick K.A."/>
            <person name="Malloure B."/>
            <person name="Quandt C.A."/>
            <person name="James T.Y."/>
        </authorList>
    </citation>
    <scope>NUCLEOTIDE SEQUENCE [LARGE SCALE GENOMIC DNA]</scope>
    <source>
        <strain evidence="4 5">UM487</strain>
    </source>
</reference>
<evidence type="ECO:0000313" key="4">
    <source>
        <dbReference type="EMBL" id="OAR00085.1"/>
    </source>
</evidence>
<comment type="caution">
    <text evidence="4">The sequence shown here is derived from an EMBL/GenBank/DDBJ whole genome shotgun (WGS) entry which is preliminary data.</text>
</comment>
<evidence type="ECO:0000256" key="2">
    <source>
        <dbReference type="ARBA" id="ARBA00023079"/>
    </source>
</evidence>
<protein>
    <recommendedName>
        <fullName evidence="3">Kynurenine formamidase</fullName>
        <shortName evidence="3">KFA</shortName>
        <shortName evidence="3">KFase</shortName>
        <ecNumber evidence="3">3.5.1.9</ecNumber>
    </recommendedName>
    <alternativeName>
        <fullName evidence="3">Arylformamidase</fullName>
    </alternativeName>
    <alternativeName>
        <fullName evidence="3">N-formylkynurenine formamidase</fullName>
        <shortName evidence="3">FKF</shortName>
    </alternativeName>
</protein>
<dbReference type="InterPro" id="IPR029058">
    <property type="entry name" value="AB_hydrolase_fold"/>
</dbReference>
<name>A0A179ICR5_CORDF</name>
<dbReference type="UniPathway" id="UPA00333">
    <property type="reaction ID" value="UER00454"/>
</dbReference>